<protein>
    <submittedName>
        <fullName evidence="1">Uncharacterized protein</fullName>
    </submittedName>
</protein>
<sequence>MKIIPSNNIFKLILSPIKNEDSHSLSSIIYNSNLTLCMNREYIEEIEAENPNNEYFKSIITLLNDNNRLDSTIKFVSSACSKFEQLALNSNKISMLFPLAYNDKIDNNIFCFDYKNINSDILNKEFVIYKLAIHNSLQISHTNFVDNEHIQNFLDSLFSLPCYIQTVKIYNRDVCCKFLSILKGKNILYYSLQPGKMNTPDYKLICKEKKDEIKKELGGKSKLFVTPNKRIIHERKVFINDQIIITIDNSFENILKEEPTWTISIELNPSLHREWYNKDAKFKEVNWC</sequence>
<accession>A0A645CJG1</accession>
<organism evidence="1">
    <name type="scientific">bioreactor metagenome</name>
    <dbReference type="NCBI Taxonomy" id="1076179"/>
    <lineage>
        <taxon>unclassified sequences</taxon>
        <taxon>metagenomes</taxon>
        <taxon>ecological metagenomes</taxon>
    </lineage>
</organism>
<gene>
    <name evidence="1" type="ORF">SDC9_124085</name>
</gene>
<evidence type="ECO:0000313" key="1">
    <source>
        <dbReference type="EMBL" id="MPM77085.1"/>
    </source>
</evidence>
<proteinExistence type="predicted"/>
<dbReference type="AlphaFoldDB" id="A0A645CJG1"/>
<dbReference type="EMBL" id="VSSQ01027706">
    <property type="protein sequence ID" value="MPM77085.1"/>
    <property type="molecule type" value="Genomic_DNA"/>
</dbReference>
<name>A0A645CJG1_9ZZZZ</name>
<comment type="caution">
    <text evidence="1">The sequence shown here is derived from an EMBL/GenBank/DDBJ whole genome shotgun (WGS) entry which is preliminary data.</text>
</comment>
<reference evidence="1" key="1">
    <citation type="submission" date="2019-08" db="EMBL/GenBank/DDBJ databases">
        <authorList>
            <person name="Kucharzyk K."/>
            <person name="Murdoch R.W."/>
            <person name="Higgins S."/>
            <person name="Loffler F."/>
        </authorList>
    </citation>
    <scope>NUCLEOTIDE SEQUENCE</scope>
</reference>